<feature type="chain" id="PRO_5031354779" evidence="1">
    <location>
        <begin position="18"/>
        <end position="576"/>
    </location>
</feature>
<sequence length="576" mass="63669">MPFANLLPVLLLTSVRGSNYGWNIVNDARTTNKDVTPSLGRGYSLSAGSFHSVCLVVDEVTDSTADFDFIITELQRSGGLERSLSQDLSGFGAARVDRLIKGNVEAKLKTEGFAHHIIATMKSDRYYVSINDGETEIIPQIATSLGRGNAINFFQSCGPNYIRSIRRSTEIIAVFKYTGTDVTANLKLTDLTKPAVKPKFHVNTVDITITIMAFGLALGPILPGEDPLDTDLSLVASDMDGYQEVMDTAFLAMNDPNAGLISSIEIVPWIANAAFHNALRLETTLSRNSLMCKSVADGGTASCLDSTSELPDSQEYTCGYNNGIEAFDNTNCVVTGTEDAAHKDLRKFNMIANAEFISQIDQILRQFVITLQKHMACLNALIRMPRPQSNNMRLFNRREERYLGVDMPEMTVKILLYRLWGGDNIGDVPDSDFLASNPAPGKNDTQYMFARSQDRITSYISGFYAPCLSKLSEERYNVPTGNMQLNHWTNINECAQLMCTRSDTTWQGASCVENSGSDSQKDFIYLEYRLDEYCPPQIDERNFVLRQVTAKIATGAGEATSLAEYVGQKHILSKFG</sequence>
<protein>
    <submittedName>
        <fullName evidence="2">Uncharacterized protein</fullName>
    </submittedName>
</protein>
<dbReference type="AlphaFoldDB" id="A0A7S1FLE7"/>
<organism evidence="2">
    <name type="scientific">Corethron hystrix</name>
    <dbReference type="NCBI Taxonomy" id="216773"/>
    <lineage>
        <taxon>Eukaryota</taxon>
        <taxon>Sar</taxon>
        <taxon>Stramenopiles</taxon>
        <taxon>Ochrophyta</taxon>
        <taxon>Bacillariophyta</taxon>
        <taxon>Coscinodiscophyceae</taxon>
        <taxon>Corethrophycidae</taxon>
        <taxon>Corethrales</taxon>
        <taxon>Corethraceae</taxon>
        <taxon>Corethron</taxon>
    </lineage>
</organism>
<name>A0A7S1FLE7_9STRA</name>
<evidence type="ECO:0000313" key="2">
    <source>
        <dbReference type="EMBL" id="CAD8875709.1"/>
    </source>
</evidence>
<dbReference type="EMBL" id="HBFR01004116">
    <property type="protein sequence ID" value="CAD8875709.1"/>
    <property type="molecule type" value="Transcribed_RNA"/>
</dbReference>
<feature type="signal peptide" evidence="1">
    <location>
        <begin position="1"/>
        <end position="17"/>
    </location>
</feature>
<reference evidence="2" key="1">
    <citation type="submission" date="2021-01" db="EMBL/GenBank/DDBJ databases">
        <authorList>
            <person name="Corre E."/>
            <person name="Pelletier E."/>
            <person name="Niang G."/>
            <person name="Scheremetjew M."/>
            <person name="Finn R."/>
            <person name="Kale V."/>
            <person name="Holt S."/>
            <person name="Cochrane G."/>
            <person name="Meng A."/>
            <person name="Brown T."/>
            <person name="Cohen L."/>
        </authorList>
    </citation>
    <scope>NUCLEOTIDE SEQUENCE</scope>
    <source>
        <strain evidence="2">308</strain>
    </source>
</reference>
<proteinExistence type="predicted"/>
<keyword evidence="1" id="KW-0732">Signal</keyword>
<accession>A0A7S1FLE7</accession>
<evidence type="ECO:0000256" key="1">
    <source>
        <dbReference type="SAM" id="SignalP"/>
    </source>
</evidence>
<gene>
    <name evidence="2" type="ORF">CHYS00102_LOCUS2885</name>
</gene>